<reference evidence="5" key="2">
    <citation type="submission" date="2022-06" db="UniProtKB">
        <authorList>
            <consortium name="EnsemblMetazoa"/>
        </authorList>
    </citation>
    <scope>IDENTIFICATION</scope>
    <source>
        <strain evidence="5">DF5081</strain>
    </source>
</reference>
<dbReference type="GO" id="GO:0005319">
    <property type="term" value="F:lipid transporter activity"/>
    <property type="evidence" value="ECO:0007669"/>
    <property type="project" value="TreeGrafter"/>
</dbReference>
<dbReference type="GO" id="GO:0016020">
    <property type="term" value="C:membrane"/>
    <property type="evidence" value="ECO:0007669"/>
    <property type="project" value="InterPro"/>
</dbReference>
<evidence type="ECO:0000313" key="6">
    <source>
        <dbReference type="Proteomes" id="UP000005237"/>
    </source>
</evidence>
<name>A0A8R1DLY4_CAEJA</name>
<dbReference type="CDD" id="cd03263">
    <property type="entry name" value="ABC_subfamily_A"/>
    <property type="match status" value="1"/>
</dbReference>
<keyword evidence="2" id="KW-0067">ATP-binding</keyword>
<dbReference type="GO" id="GO:0005524">
    <property type="term" value="F:ATP binding"/>
    <property type="evidence" value="ECO:0007669"/>
    <property type="project" value="UniProtKB-KW"/>
</dbReference>
<evidence type="ECO:0000256" key="2">
    <source>
        <dbReference type="ARBA" id="ARBA00022840"/>
    </source>
</evidence>
<dbReference type="SMART" id="SM00382">
    <property type="entry name" value="AAA"/>
    <property type="match status" value="1"/>
</dbReference>
<dbReference type="InterPro" id="IPR027417">
    <property type="entry name" value="P-loop_NTPase"/>
</dbReference>
<dbReference type="PANTHER" id="PTHR19229">
    <property type="entry name" value="ATP-BINDING CASSETTE TRANSPORTER SUBFAMILY A ABCA"/>
    <property type="match status" value="1"/>
</dbReference>
<dbReference type="AlphaFoldDB" id="A0A8R1DLY4"/>
<keyword evidence="6" id="KW-1185">Reference proteome</keyword>
<feature type="signal peptide" evidence="3">
    <location>
        <begin position="1"/>
        <end position="25"/>
    </location>
</feature>
<feature type="domain" description="ABC transporter" evidence="4">
    <location>
        <begin position="68"/>
        <end position="292"/>
    </location>
</feature>
<dbReference type="SUPFAM" id="SSF52540">
    <property type="entry name" value="P-loop containing nucleoside triphosphate hydrolases"/>
    <property type="match status" value="1"/>
</dbReference>
<sequence>MVAFGIASFALFIVLQFKSVRKSISLCCSTKNTANNAPPPLPADLPICPSVEEEKKRVHKEKTGKCALVINDLTKTFGGYTAVNELCLAVDRRECFGLLGVNGAGKTTTFNILTGQSFATSGEATIGGRDVTELVAIGYCPQYDALLPDMTGRETLEILAQMHGFDHYKEKVELVLKCVGMEGNANKRIRYCSGGQKRKISVGVALLSPTQLIILDEPTAGVDPQARREIWELLLWCRENSKSAIVLTSHSMDECEALCSRIAVLNKGQVIAIGTSQDLKSLYGNNYTMILTLNNDEQREDIVKRVAEKIPKSVFKTAETNRTLNLKWQTKPNEPLTNT</sequence>
<keyword evidence="3" id="KW-0732">Signal</keyword>
<reference evidence="6" key="1">
    <citation type="submission" date="2010-08" db="EMBL/GenBank/DDBJ databases">
        <authorList>
            <consortium name="Caenorhabditis japonica Sequencing Consortium"/>
            <person name="Wilson R.K."/>
        </authorList>
    </citation>
    <scope>NUCLEOTIDE SEQUENCE [LARGE SCALE GENOMIC DNA]</scope>
    <source>
        <strain evidence="6">DF5081</strain>
    </source>
</reference>
<dbReference type="InterPro" id="IPR003439">
    <property type="entry name" value="ABC_transporter-like_ATP-bd"/>
</dbReference>
<keyword evidence="1" id="KW-0547">Nucleotide-binding</keyword>
<evidence type="ECO:0000313" key="5">
    <source>
        <dbReference type="EnsemblMetazoa" id="CJA05197.1"/>
    </source>
</evidence>
<dbReference type="PANTHER" id="PTHR19229:SF271">
    <property type="entry name" value="ABC TRANSPORTER CED-7"/>
    <property type="match status" value="1"/>
</dbReference>
<dbReference type="PROSITE" id="PS00211">
    <property type="entry name" value="ABC_TRANSPORTER_1"/>
    <property type="match status" value="1"/>
</dbReference>
<dbReference type="InterPro" id="IPR026082">
    <property type="entry name" value="ABCA"/>
</dbReference>
<accession>A0A8R1DLY4</accession>
<dbReference type="PROSITE" id="PS50893">
    <property type="entry name" value="ABC_TRANSPORTER_2"/>
    <property type="match status" value="1"/>
</dbReference>
<dbReference type="FunFam" id="3.40.50.300:FF:001598">
    <property type="entry name" value="ABC transporter ced-7"/>
    <property type="match status" value="1"/>
</dbReference>
<dbReference type="InterPro" id="IPR017871">
    <property type="entry name" value="ABC_transporter-like_CS"/>
</dbReference>
<dbReference type="GO" id="GO:0140359">
    <property type="term" value="F:ABC-type transporter activity"/>
    <property type="evidence" value="ECO:0007669"/>
    <property type="project" value="InterPro"/>
</dbReference>
<evidence type="ECO:0000256" key="3">
    <source>
        <dbReference type="SAM" id="SignalP"/>
    </source>
</evidence>
<organism evidence="5 6">
    <name type="scientific">Caenorhabditis japonica</name>
    <dbReference type="NCBI Taxonomy" id="281687"/>
    <lineage>
        <taxon>Eukaryota</taxon>
        <taxon>Metazoa</taxon>
        <taxon>Ecdysozoa</taxon>
        <taxon>Nematoda</taxon>
        <taxon>Chromadorea</taxon>
        <taxon>Rhabditida</taxon>
        <taxon>Rhabditina</taxon>
        <taxon>Rhabditomorpha</taxon>
        <taxon>Rhabditoidea</taxon>
        <taxon>Rhabditidae</taxon>
        <taxon>Peloderinae</taxon>
        <taxon>Caenorhabditis</taxon>
    </lineage>
</organism>
<dbReference type="GO" id="GO:0016887">
    <property type="term" value="F:ATP hydrolysis activity"/>
    <property type="evidence" value="ECO:0007669"/>
    <property type="project" value="InterPro"/>
</dbReference>
<dbReference type="EnsemblMetazoa" id="CJA05197.1">
    <property type="protein sequence ID" value="CJA05197.1"/>
    <property type="gene ID" value="WBGene00124401"/>
</dbReference>
<proteinExistence type="predicted"/>
<dbReference type="Proteomes" id="UP000005237">
    <property type="component" value="Unassembled WGS sequence"/>
</dbReference>
<dbReference type="Gene3D" id="3.40.50.300">
    <property type="entry name" value="P-loop containing nucleotide triphosphate hydrolases"/>
    <property type="match status" value="1"/>
</dbReference>
<protein>
    <submittedName>
        <fullName evidence="5">ABC transporter domain-containing protein</fullName>
    </submittedName>
</protein>
<evidence type="ECO:0000259" key="4">
    <source>
        <dbReference type="PROSITE" id="PS50893"/>
    </source>
</evidence>
<dbReference type="InterPro" id="IPR003593">
    <property type="entry name" value="AAA+_ATPase"/>
</dbReference>
<feature type="chain" id="PRO_5035764513" evidence="3">
    <location>
        <begin position="26"/>
        <end position="339"/>
    </location>
</feature>
<evidence type="ECO:0000256" key="1">
    <source>
        <dbReference type="ARBA" id="ARBA00022741"/>
    </source>
</evidence>
<dbReference type="Pfam" id="PF00005">
    <property type="entry name" value="ABC_tran"/>
    <property type="match status" value="1"/>
</dbReference>